<sequence length="67" mass="7574">MTGDLPLPDFRSLLQELDPAFTQGAEYTLTEPEVELVFLSLHRLAAIEELVAQKDWETLARYCPPAL</sequence>
<dbReference type="Proteomes" id="UP001499852">
    <property type="component" value="Unassembled WGS sequence"/>
</dbReference>
<evidence type="ECO:0000313" key="2">
    <source>
        <dbReference type="Proteomes" id="UP001499852"/>
    </source>
</evidence>
<reference evidence="2" key="1">
    <citation type="journal article" date="2019" name="Int. J. Syst. Evol. Microbiol.">
        <title>The Global Catalogue of Microorganisms (GCM) 10K type strain sequencing project: providing services to taxonomists for standard genome sequencing and annotation.</title>
        <authorList>
            <consortium name="The Broad Institute Genomics Platform"/>
            <consortium name="The Broad Institute Genome Sequencing Center for Infectious Disease"/>
            <person name="Wu L."/>
            <person name="Ma J."/>
        </authorList>
    </citation>
    <scope>NUCLEOTIDE SEQUENCE [LARGE SCALE GENOMIC DNA]</scope>
    <source>
        <strain evidence="2">JCM 18053</strain>
    </source>
</reference>
<accession>A0ABP9P2E9</accession>
<dbReference type="RefSeq" id="WP_345735697.1">
    <property type="nucleotide sequence ID" value="NZ_BAABIA010000003.1"/>
</dbReference>
<protein>
    <submittedName>
        <fullName evidence="1">Uncharacterized protein</fullName>
    </submittedName>
</protein>
<keyword evidence="2" id="KW-1185">Reference proteome</keyword>
<organism evidence="1 2">
    <name type="scientific">Prosthecobacter algae</name>
    <dbReference type="NCBI Taxonomy" id="1144682"/>
    <lineage>
        <taxon>Bacteria</taxon>
        <taxon>Pseudomonadati</taxon>
        <taxon>Verrucomicrobiota</taxon>
        <taxon>Verrucomicrobiia</taxon>
        <taxon>Verrucomicrobiales</taxon>
        <taxon>Verrucomicrobiaceae</taxon>
        <taxon>Prosthecobacter</taxon>
    </lineage>
</organism>
<comment type="caution">
    <text evidence="1">The sequence shown here is derived from an EMBL/GenBank/DDBJ whole genome shotgun (WGS) entry which is preliminary data.</text>
</comment>
<dbReference type="EMBL" id="BAABIA010000003">
    <property type="protein sequence ID" value="GAA5137510.1"/>
    <property type="molecule type" value="Genomic_DNA"/>
</dbReference>
<proteinExistence type="predicted"/>
<gene>
    <name evidence="1" type="ORF">GCM10023213_14360</name>
</gene>
<name>A0ABP9P2E9_9BACT</name>
<evidence type="ECO:0000313" key="1">
    <source>
        <dbReference type="EMBL" id="GAA5137510.1"/>
    </source>
</evidence>